<dbReference type="EMBL" id="CP000724">
    <property type="protein sequence ID" value="ABR50069.1"/>
    <property type="molecule type" value="Genomic_DNA"/>
</dbReference>
<accession>A6TV51</accession>
<reference evidence="2" key="1">
    <citation type="journal article" date="2016" name="Genome Announc.">
        <title>Complete genome sequence of Alkaliphilus metalliredigens strain QYMF, an alkaliphilic and metal-reducing bacterium isolated from borax-contaminated leachate ponds.</title>
        <authorList>
            <person name="Hwang C."/>
            <person name="Copeland A."/>
            <person name="Lucas S."/>
            <person name="Lapidus A."/>
            <person name="Barry K."/>
            <person name="Detter J.C."/>
            <person name="Glavina Del Rio T."/>
            <person name="Hammon N."/>
            <person name="Israni S."/>
            <person name="Dalin E."/>
            <person name="Tice H."/>
            <person name="Pitluck S."/>
            <person name="Chertkov O."/>
            <person name="Brettin T."/>
            <person name="Bruce D."/>
            <person name="Han C."/>
            <person name="Schmutz J."/>
            <person name="Larimer F."/>
            <person name="Land M.L."/>
            <person name="Hauser L."/>
            <person name="Kyrpides N."/>
            <person name="Mikhailova N."/>
            <person name="Ye Q."/>
            <person name="Zhou J."/>
            <person name="Richardson P."/>
            <person name="Fields M.W."/>
        </authorList>
    </citation>
    <scope>NUCLEOTIDE SEQUENCE [LARGE SCALE GENOMIC DNA]</scope>
    <source>
        <strain evidence="2">QYMF</strain>
    </source>
</reference>
<dbReference type="KEGG" id="amt:Amet_3986"/>
<name>A6TV51_ALKMQ</name>
<gene>
    <name evidence="1" type="ordered locus">Amet_3986</name>
</gene>
<keyword evidence="2" id="KW-1185">Reference proteome</keyword>
<evidence type="ECO:0000313" key="2">
    <source>
        <dbReference type="Proteomes" id="UP000001572"/>
    </source>
</evidence>
<dbReference type="STRING" id="293826.Amet_3986"/>
<dbReference type="AlphaFoldDB" id="A6TV51"/>
<dbReference type="HOGENOM" id="CLU_1076198_0_0_9"/>
<dbReference type="Proteomes" id="UP000001572">
    <property type="component" value="Chromosome"/>
</dbReference>
<organism evidence="1 2">
    <name type="scientific">Alkaliphilus metalliredigens (strain QYMF)</name>
    <dbReference type="NCBI Taxonomy" id="293826"/>
    <lineage>
        <taxon>Bacteria</taxon>
        <taxon>Bacillati</taxon>
        <taxon>Bacillota</taxon>
        <taxon>Clostridia</taxon>
        <taxon>Peptostreptococcales</taxon>
        <taxon>Natronincolaceae</taxon>
        <taxon>Alkaliphilus</taxon>
    </lineage>
</organism>
<protein>
    <submittedName>
        <fullName evidence="1">Uncharacterized protein</fullName>
    </submittedName>
</protein>
<evidence type="ECO:0000313" key="1">
    <source>
        <dbReference type="EMBL" id="ABR50069.1"/>
    </source>
</evidence>
<proteinExistence type="predicted"/>
<dbReference type="RefSeq" id="WP_012065020.1">
    <property type="nucleotide sequence ID" value="NC_009633.1"/>
</dbReference>
<sequence length="258" mass="30774">MNCFKDHIDVMLGNIFNETQIYRPTYPLNFVHSISQNDELWEKDISGSVEKEIRYLFYIYYKIHSIYEIYKCDDCFLYSRLIACEFEYFLLRVPVIFDILEKHFLESLDSTLDNLNMVIPLYNELSLIKKLRNEIVHHSAKISVLSTGNSLVFKYCLHRNKTTEFLPSTIFKDENTLGYYKLSEYSTMILCLILNYLNEFFTKSEKIRNDGKELSKKIIDEVVYFDKTTDYPYSRINIFYGELSIFRENLDGFRISCL</sequence>
<dbReference type="eggNOG" id="ENOG50349BP">
    <property type="taxonomic scope" value="Bacteria"/>
</dbReference>